<dbReference type="PANTHER" id="PTHR37937">
    <property type="entry name" value="CONJUGATIVE TRANSFER: DNA TRANSPORT"/>
    <property type="match status" value="1"/>
</dbReference>
<evidence type="ECO:0000259" key="6">
    <source>
        <dbReference type="Pfam" id="PF12696"/>
    </source>
</evidence>
<dbReference type="CDD" id="cd01127">
    <property type="entry name" value="TrwB_TraG_TraD_VirD4"/>
    <property type="match status" value="1"/>
</dbReference>
<dbReference type="EMBL" id="JAMFMB010000071">
    <property type="protein sequence ID" value="MCL6286208.1"/>
    <property type="molecule type" value="Genomic_DNA"/>
</dbReference>
<comment type="caution">
    <text evidence="7">The sequence shown here is derived from an EMBL/GenBank/DDBJ whole genome shotgun (WGS) entry which is preliminary data.</text>
</comment>
<evidence type="ECO:0000256" key="4">
    <source>
        <dbReference type="ARBA" id="ARBA00022989"/>
    </source>
</evidence>
<protein>
    <submittedName>
        <fullName evidence="7">TraG/TraD/VirD4 family protein</fullName>
    </submittedName>
</protein>
<reference evidence="7" key="1">
    <citation type="submission" date="2022-05" db="EMBL/GenBank/DDBJ databases">
        <authorList>
            <person name="Park J.-S."/>
        </authorList>
    </citation>
    <scope>NUCLEOTIDE SEQUENCE</scope>
    <source>
        <strain evidence="7">2012CJ41-6</strain>
    </source>
</reference>
<dbReference type="Proteomes" id="UP001203880">
    <property type="component" value="Unassembled WGS sequence"/>
</dbReference>
<comment type="subcellular location">
    <subcellularLocation>
        <location evidence="1">Cell membrane</location>
        <topology evidence="1">Multi-pass membrane protein</topology>
    </subcellularLocation>
</comment>
<proteinExistence type="predicted"/>
<keyword evidence="4" id="KW-1133">Transmembrane helix</keyword>
<keyword evidence="2" id="KW-1003">Cell membrane</keyword>
<evidence type="ECO:0000256" key="1">
    <source>
        <dbReference type="ARBA" id="ARBA00004651"/>
    </source>
</evidence>
<sequence length="165" mass="18229">MRTLKQRKPQAPTINLVIDEAAQLGRFPEIAEFYAIGRGFGLSPYCVYQDIGQIKRNLGETGAMTLSASADVEVYLGGGISDLETAQHLSRKLGQQTIALDDGLTQERAARAKREIMHGTLFDGQDPIKAAMALKALNYEARHQRKQAHRHHIHQAMGASFVNMT</sequence>
<feature type="domain" description="TraD/TraG TraM recognition site" evidence="6">
    <location>
        <begin position="14"/>
        <end position="101"/>
    </location>
</feature>
<organism evidence="7 8">
    <name type="scientific">Ruegeria spongiae</name>
    <dbReference type="NCBI Taxonomy" id="2942209"/>
    <lineage>
        <taxon>Bacteria</taxon>
        <taxon>Pseudomonadati</taxon>
        <taxon>Pseudomonadota</taxon>
        <taxon>Alphaproteobacteria</taxon>
        <taxon>Rhodobacterales</taxon>
        <taxon>Roseobacteraceae</taxon>
        <taxon>Ruegeria</taxon>
    </lineage>
</organism>
<dbReference type="InterPro" id="IPR027417">
    <property type="entry name" value="P-loop_NTPase"/>
</dbReference>
<evidence type="ECO:0000313" key="7">
    <source>
        <dbReference type="EMBL" id="MCL6286208.1"/>
    </source>
</evidence>
<accession>A0ABT0Q8K4</accession>
<dbReference type="SUPFAM" id="SSF52540">
    <property type="entry name" value="P-loop containing nucleoside triphosphate hydrolases"/>
    <property type="match status" value="1"/>
</dbReference>
<evidence type="ECO:0000256" key="3">
    <source>
        <dbReference type="ARBA" id="ARBA00022692"/>
    </source>
</evidence>
<dbReference type="InterPro" id="IPR051539">
    <property type="entry name" value="T4SS-coupling_protein"/>
</dbReference>
<gene>
    <name evidence="7" type="ORF">M3P21_22205</name>
</gene>
<keyword evidence="5" id="KW-0472">Membrane</keyword>
<name>A0ABT0Q8K4_9RHOB</name>
<evidence type="ECO:0000256" key="5">
    <source>
        <dbReference type="ARBA" id="ARBA00023136"/>
    </source>
</evidence>
<keyword evidence="3" id="KW-0812">Transmembrane</keyword>
<keyword evidence="8" id="KW-1185">Reference proteome</keyword>
<evidence type="ECO:0000313" key="8">
    <source>
        <dbReference type="Proteomes" id="UP001203880"/>
    </source>
</evidence>
<dbReference type="PANTHER" id="PTHR37937:SF1">
    <property type="entry name" value="CONJUGATIVE TRANSFER: DNA TRANSPORT"/>
    <property type="match status" value="1"/>
</dbReference>
<evidence type="ECO:0000256" key="2">
    <source>
        <dbReference type="ARBA" id="ARBA00022475"/>
    </source>
</evidence>
<dbReference type="RefSeq" id="WP_249713691.1">
    <property type="nucleotide sequence ID" value="NZ_JAMFMB010000071.1"/>
</dbReference>
<dbReference type="InterPro" id="IPR032689">
    <property type="entry name" value="TraG-D_C"/>
</dbReference>
<dbReference type="Gene3D" id="3.40.50.300">
    <property type="entry name" value="P-loop containing nucleotide triphosphate hydrolases"/>
    <property type="match status" value="1"/>
</dbReference>
<dbReference type="Pfam" id="PF12696">
    <property type="entry name" value="TraG-D_C"/>
    <property type="match status" value="1"/>
</dbReference>